<dbReference type="AlphaFoldDB" id="S6A8F9"/>
<reference evidence="2 3" key="1">
    <citation type="journal article" date="2013" name="PLoS ONE">
        <title>Genome-Wide Relatedness of Treponema pedis, from Gingiva and Necrotic Skin Lesions of Pigs, with the Human Oral Pathogen Treponema denticola.</title>
        <authorList>
            <person name="Svartstrom O."/>
            <person name="Mushtaq M."/>
            <person name="Pringle M."/>
            <person name="Segerman B."/>
        </authorList>
    </citation>
    <scope>NUCLEOTIDE SEQUENCE [LARGE SCALE GENOMIC DNA]</scope>
    <source>
        <strain evidence="2">T A4</strain>
    </source>
</reference>
<dbReference type="EMBL" id="CP004120">
    <property type="protein sequence ID" value="AGT43759.1"/>
    <property type="molecule type" value="Genomic_DNA"/>
</dbReference>
<keyword evidence="3" id="KW-1185">Reference proteome</keyword>
<dbReference type="KEGG" id="tped:TPE_1264"/>
<dbReference type="Pfam" id="PF24832">
    <property type="entry name" value="DUF7716"/>
    <property type="match status" value="1"/>
</dbReference>
<name>S6A8F9_9SPIR</name>
<dbReference type="InterPro" id="IPR056133">
    <property type="entry name" value="DUF7716"/>
</dbReference>
<dbReference type="STRING" id="1291379.TPE_1264"/>
<dbReference type="HOGENOM" id="CLU_147243_2_0_12"/>
<protein>
    <recommendedName>
        <fullName evidence="1">DUF7716 domain-containing protein</fullName>
    </recommendedName>
</protein>
<feature type="domain" description="DUF7716" evidence="1">
    <location>
        <begin position="36"/>
        <end position="96"/>
    </location>
</feature>
<dbReference type="Proteomes" id="UP000015620">
    <property type="component" value="Chromosome"/>
</dbReference>
<sequence length="100" mass="11725">MSKEIDEKGFTNRNFCLYASEDILKPELICYLELSPTISDDDEEIYPSFTIQKSLSLLYYGQQFEDVLMNVLGQKNAPTIDDYILALDYYSKYDTFKDFE</sequence>
<proteinExistence type="predicted"/>
<accession>S6A8F9</accession>
<organism evidence="2 3">
    <name type="scientific">Treponema pedis str. T A4</name>
    <dbReference type="NCBI Taxonomy" id="1291379"/>
    <lineage>
        <taxon>Bacteria</taxon>
        <taxon>Pseudomonadati</taxon>
        <taxon>Spirochaetota</taxon>
        <taxon>Spirochaetia</taxon>
        <taxon>Spirochaetales</taxon>
        <taxon>Treponemataceae</taxon>
        <taxon>Treponema</taxon>
    </lineage>
</organism>
<evidence type="ECO:0000313" key="3">
    <source>
        <dbReference type="Proteomes" id="UP000015620"/>
    </source>
</evidence>
<gene>
    <name evidence="2" type="ORF">TPE_1264</name>
</gene>
<evidence type="ECO:0000313" key="2">
    <source>
        <dbReference type="EMBL" id="AGT43759.1"/>
    </source>
</evidence>
<evidence type="ECO:0000259" key="1">
    <source>
        <dbReference type="Pfam" id="PF24832"/>
    </source>
</evidence>